<comment type="similarity">
    <text evidence="1 4">Belongs to the iron/ascorbate-dependent oxidoreductase family.</text>
</comment>
<dbReference type="STRING" id="93759.A0A1R3K2X1"/>
<dbReference type="OrthoDB" id="288590at2759"/>
<evidence type="ECO:0000256" key="3">
    <source>
        <dbReference type="ARBA" id="ARBA00023004"/>
    </source>
</evidence>
<keyword evidence="7" id="KW-1185">Reference proteome</keyword>
<keyword evidence="2 4" id="KW-0479">Metal-binding</keyword>
<dbReference type="Proteomes" id="UP000187203">
    <property type="component" value="Unassembled WGS sequence"/>
</dbReference>
<dbReference type="Pfam" id="PF03171">
    <property type="entry name" value="2OG-FeII_Oxy"/>
    <property type="match status" value="1"/>
</dbReference>
<dbReference type="InterPro" id="IPR027443">
    <property type="entry name" value="IPNS-like_sf"/>
</dbReference>
<dbReference type="InterPro" id="IPR026992">
    <property type="entry name" value="DIOX_N"/>
</dbReference>
<name>A0A1R3K2X1_9ROSI</name>
<keyword evidence="3 4" id="KW-0408">Iron</keyword>
<evidence type="ECO:0000256" key="2">
    <source>
        <dbReference type="ARBA" id="ARBA00022723"/>
    </source>
</evidence>
<keyword evidence="4" id="KW-0560">Oxidoreductase</keyword>
<keyword evidence="6" id="KW-0223">Dioxygenase</keyword>
<dbReference type="InterPro" id="IPR044861">
    <property type="entry name" value="IPNS-like_FE2OG_OXY"/>
</dbReference>
<dbReference type="InterPro" id="IPR050295">
    <property type="entry name" value="Plant_2OG-oxidoreductases"/>
</dbReference>
<dbReference type="PROSITE" id="PS51471">
    <property type="entry name" value="FE2OG_OXY"/>
    <property type="match status" value="1"/>
</dbReference>
<dbReference type="Pfam" id="PF14226">
    <property type="entry name" value="DIOX_N"/>
    <property type="match status" value="1"/>
</dbReference>
<dbReference type="GO" id="GO:0046872">
    <property type="term" value="F:metal ion binding"/>
    <property type="evidence" value="ECO:0007669"/>
    <property type="project" value="UniProtKB-KW"/>
</dbReference>
<dbReference type="EMBL" id="AWUE01014774">
    <property type="protein sequence ID" value="OMP01432.1"/>
    <property type="molecule type" value="Genomic_DNA"/>
</dbReference>
<dbReference type="FunFam" id="2.60.120.330:FF:000018">
    <property type="entry name" value="2-oxoglutarate (2OG) and Fe(II)-dependent oxygenase superfamily protein"/>
    <property type="match status" value="1"/>
</dbReference>
<dbReference type="GO" id="GO:0051213">
    <property type="term" value="F:dioxygenase activity"/>
    <property type="evidence" value="ECO:0007669"/>
    <property type="project" value="UniProtKB-KW"/>
</dbReference>
<evidence type="ECO:0000256" key="4">
    <source>
        <dbReference type="RuleBase" id="RU003682"/>
    </source>
</evidence>
<proteinExistence type="inferred from homology"/>
<feature type="domain" description="Fe2OG dioxygenase" evidence="5">
    <location>
        <begin position="208"/>
        <end position="307"/>
    </location>
</feature>
<dbReference type="Gene3D" id="2.60.120.330">
    <property type="entry name" value="B-lactam Antibiotic, Isopenicillin N Synthase, Chain"/>
    <property type="match status" value="1"/>
</dbReference>
<protein>
    <submittedName>
        <fullName evidence="6">Oxoglutarate/iron-dependent dioxygenase</fullName>
    </submittedName>
</protein>
<gene>
    <name evidence="6" type="ORF">COLO4_11863</name>
</gene>
<evidence type="ECO:0000259" key="5">
    <source>
        <dbReference type="PROSITE" id="PS51471"/>
    </source>
</evidence>
<evidence type="ECO:0000256" key="1">
    <source>
        <dbReference type="ARBA" id="ARBA00008056"/>
    </source>
</evidence>
<evidence type="ECO:0000313" key="7">
    <source>
        <dbReference type="Proteomes" id="UP000187203"/>
    </source>
</evidence>
<sequence length="354" mass="40576">MAGASTLPADFLLSRRVQEMVINGEEPASLYICRDEKEDQNGPFPLAPIPIIDLSLFSSSTTISAEREEELQKLKSALCSWGCFQAIGHGIPTSFLDKIRQVTREFFEQPMEEKKKYSKGVGEVEGYGGDPTPEEGQFLDWQDRLFLTVYPEDLRDTKFWPDTPKSFREVLEYYTTKMRMMTETVSKSMAKSLQLEENCFLNQFGERAVLSARFNYYSCCPRPEIVLGLKPHADGTGYTIILQDDVEGLQVLKEEQWFTVPTIPDALLVLMGDQMQIMTNGIFKSAVHRVVTNKEKERTSVAVFYTPEKQKEIGPEEGLVNEETPRLFKNVKDYEIVHWEYYQRGMRALHTAQV</sequence>
<reference evidence="7" key="1">
    <citation type="submission" date="2013-09" db="EMBL/GenBank/DDBJ databases">
        <title>Corchorus olitorius genome sequencing.</title>
        <authorList>
            <person name="Alam M."/>
            <person name="Haque M.S."/>
            <person name="Islam M.S."/>
            <person name="Emdad E.M."/>
            <person name="Islam M.M."/>
            <person name="Ahmed B."/>
            <person name="Halim A."/>
            <person name="Hossen Q.M.M."/>
            <person name="Hossain M.Z."/>
            <person name="Ahmed R."/>
            <person name="Khan M.M."/>
            <person name="Islam R."/>
            <person name="Rashid M.M."/>
            <person name="Khan S.A."/>
            <person name="Rahman M.S."/>
            <person name="Alam M."/>
            <person name="Yahiya A.S."/>
            <person name="Khan M.S."/>
            <person name="Azam M.S."/>
            <person name="Haque T."/>
            <person name="Lashkar M.Z.H."/>
            <person name="Akhand A.I."/>
            <person name="Morshed G."/>
            <person name="Roy S."/>
            <person name="Uddin K.S."/>
            <person name="Rabeya T."/>
            <person name="Hossain A.S."/>
            <person name="Chowdhury A."/>
            <person name="Snigdha A.R."/>
            <person name="Mortoza M.S."/>
            <person name="Matin S.A."/>
            <person name="Hoque S.M.E."/>
            <person name="Islam M.K."/>
            <person name="Roy D.K."/>
            <person name="Haider R."/>
            <person name="Moosa M.M."/>
            <person name="Elias S.M."/>
            <person name="Hasan A.M."/>
            <person name="Jahan S."/>
            <person name="Shafiuddin M."/>
            <person name="Mahmood N."/>
            <person name="Shommy N.S."/>
        </authorList>
    </citation>
    <scope>NUCLEOTIDE SEQUENCE [LARGE SCALE GENOMIC DNA]</scope>
    <source>
        <strain evidence="7">cv. O-4</strain>
    </source>
</reference>
<organism evidence="6 7">
    <name type="scientific">Corchorus olitorius</name>
    <dbReference type="NCBI Taxonomy" id="93759"/>
    <lineage>
        <taxon>Eukaryota</taxon>
        <taxon>Viridiplantae</taxon>
        <taxon>Streptophyta</taxon>
        <taxon>Embryophyta</taxon>
        <taxon>Tracheophyta</taxon>
        <taxon>Spermatophyta</taxon>
        <taxon>Magnoliopsida</taxon>
        <taxon>eudicotyledons</taxon>
        <taxon>Gunneridae</taxon>
        <taxon>Pentapetalae</taxon>
        <taxon>rosids</taxon>
        <taxon>malvids</taxon>
        <taxon>Malvales</taxon>
        <taxon>Malvaceae</taxon>
        <taxon>Grewioideae</taxon>
        <taxon>Apeibeae</taxon>
        <taxon>Corchorus</taxon>
    </lineage>
</organism>
<dbReference type="SUPFAM" id="SSF51197">
    <property type="entry name" value="Clavaminate synthase-like"/>
    <property type="match status" value="1"/>
</dbReference>
<dbReference type="AlphaFoldDB" id="A0A1R3K2X1"/>
<accession>A0A1R3K2X1</accession>
<evidence type="ECO:0000313" key="6">
    <source>
        <dbReference type="EMBL" id="OMP01432.1"/>
    </source>
</evidence>
<comment type="caution">
    <text evidence="6">The sequence shown here is derived from an EMBL/GenBank/DDBJ whole genome shotgun (WGS) entry which is preliminary data.</text>
</comment>
<dbReference type="PANTHER" id="PTHR47991">
    <property type="entry name" value="OXOGLUTARATE/IRON-DEPENDENT DIOXYGENASE"/>
    <property type="match status" value="1"/>
</dbReference>
<dbReference type="InterPro" id="IPR005123">
    <property type="entry name" value="Oxoglu/Fe-dep_dioxygenase_dom"/>
</dbReference>